<dbReference type="OrthoDB" id="5689128at2"/>
<keyword evidence="1" id="KW-0175">Coiled coil</keyword>
<reference evidence="3 4" key="1">
    <citation type="submission" date="2019-08" db="EMBL/GenBank/DDBJ databases">
        <title>Pelomicrobium methylotrophicum gen. nov., sp. nov. a moderately thermophilic, facultatively anaerobic, lithoautotrophic and methylotrophic bacterium isolated from a terrestrial mud volcano.</title>
        <authorList>
            <person name="Slobodkina G.B."/>
            <person name="Merkel A.Y."/>
            <person name="Slobodkin A.I."/>
        </authorList>
    </citation>
    <scope>NUCLEOTIDE SEQUENCE [LARGE SCALE GENOMIC DNA]</scope>
    <source>
        <strain evidence="3 4">SM250</strain>
    </source>
</reference>
<name>A0A5C7EXV2_9PROT</name>
<feature type="coiled-coil region" evidence="1">
    <location>
        <begin position="35"/>
        <end position="62"/>
    </location>
</feature>
<proteinExistence type="predicted"/>
<keyword evidence="2" id="KW-0472">Membrane</keyword>
<protein>
    <submittedName>
        <fullName evidence="3">Uncharacterized protein</fullName>
    </submittedName>
</protein>
<comment type="caution">
    <text evidence="3">The sequence shown here is derived from an EMBL/GenBank/DDBJ whole genome shotgun (WGS) entry which is preliminary data.</text>
</comment>
<sequence length="99" mass="11427">MEGDVLMGGGVSLPVLLSVGGAILGAFFGAFKWFARRLLDDIEAKFSRIDDLENRFERLMAELPLHYQRREDAIREFTALNTKLDRLYELLARDRHDRT</sequence>
<keyword evidence="4" id="KW-1185">Reference proteome</keyword>
<dbReference type="EMBL" id="VPFL01000009">
    <property type="protein sequence ID" value="TXF11913.1"/>
    <property type="molecule type" value="Genomic_DNA"/>
</dbReference>
<dbReference type="Proteomes" id="UP000321201">
    <property type="component" value="Unassembled WGS sequence"/>
</dbReference>
<evidence type="ECO:0000256" key="2">
    <source>
        <dbReference type="SAM" id="Phobius"/>
    </source>
</evidence>
<organism evidence="3 4">
    <name type="scientific">Pelomicrobium methylotrophicum</name>
    <dbReference type="NCBI Taxonomy" id="2602750"/>
    <lineage>
        <taxon>Bacteria</taxon>
        <taxon>Pseudomonadati</taxon>
        <taxon>Pseudomonadota</taxon>
        <taxon>Hydrogenophilia</taxon>
        <taxon>Hydrogenophilia incertae sedis</taxon>
        <taxon>Pelomicrobium</taxon>
    </lineage>
</organism>
<evidence type="ECO:0000313" key="4">
    <source>
        <dbReference type="Proteomes" id="UP000321201"/>
    </source>
</evidence>
<accession>A0A5C7EXV2</accession>
<dbReference type="AlphaFoldDB" id="A0A5C7EXV2"/>
<keyword evidence="2" id="KW-0812">Transmembrane</keyword>
<evidence type="ECO:0000256" key="1">
    <source>
        <dbReference type="SAM" id="Coils"/>
    </source>
</evidence>
<dbReference type="RefSeq" id="WP_147799653.1">
    <property type="nucleotide sequence ID" value="NZ_VPFL01000009.1"/>
</dbReference>
<dbReference type="InParanoid" id="A0A5C7EXV2"/>
<keyword evidence="2" id="KW-1133">Transmembrane helix</keyword>
<gene>
    <name evidence="3" type="ORF">FR698_07880</name>
</gene>
<evidence type="ECO:0000313" key="3">
    <source>
        <dbReference type="EMBL" id="TXF11913.1"/>
    </source>
</evidence>
<feature type="transmembrane region" description="Helical" evidence="2">
    <location>
        <begin position="12"/>
        <end position="35"/>
    </location>
</feature>